<evidence type="ECO:0000256" key="7">
    <source>
        <dbReference type="RuleBase" id="RU363032"/>
    </source>
</evidence>
<dbReference type="InterPro" id="IPR051393">
    <property type="entry name" value="ABC_transporter_permease"/>
</dbReference>
<evidence type="ECO:0000256" key="5">
    <source>
        <dbReference type="ARBA" id="ARBA00022989"/>
    </source>
</evidence>
<evidence type="ECO:0000313" key="10">
    <source>
        <dbReference type="Proteomes" id="UP001501705"/>
    </source>
</evidence>
<evidence type="ECO:0000256" key="4">
    <source>
        <dbReference type="ARBA" id="ARBA00022692"/>
    </source>
</evidence>
<dbReference type="RefSeq" id="WP_344234102.1">
    <property type="nucleotide sequence ID" value="NZ_BAAAPH010000008.1"/>
</dbReference>
<evidence type="ECO:0000259" key="8">
    <source>
        <dbReference type="PROSITE" id="PS50928"/>
    </source>
</evidence>
<dbReference type="Gene3D" id="1.10.3720.10">
    <property type="entry name" value="MetI-like"/>
    <property type="match status" value="1"/>
</dbReference>
<proteinExistence type="inferred from homology"/>
<dbReference type="Proteomes" id="UP001501705">
    <property type="component" value="Unassembled WGS sequence"/>
</dbReference>
<keyword evidence="3" id="KW-1003">Cell membrane</keyword>
<feature type="transmembrane region" description="Helical" evidence="7">
    <location>
        <begin position="252"/>
        <end position="272"/>
    </location>
</feature>
<comment type="caution">
    <text evidence="9">The sequence shown here is derived from an EMBL/GenBank/DDBJ whole genome shotgun (WGS) entry which is preliminary data.</text>
</comment>
<reference evidence="9 10" key="1">
    <citation type="journal article" date="2019" name="Int. J. Syst. Evol. Microbiol.">
        <title>The Global Catalogue of Microorganisms (GCM) 10K type strain sequencing project: providing services to taxonomists for standard genome sequencing and annotation.</title>
        <authorList>
            <consortium name="The Broad Institute Genomics Platform"/>
            <consortium name="The Broad Institute Genome Sequencing Center for Infectious Disease"/>
            <person name="Wu L."/>
            <person name="Ma J."/>
        </authorList>
    </citation>
    <scope>NUCLEOTIDE SEQUENCE [LARGE SCALE GENOMIC DNA]</scope>
    <source>
        <strain evidence="9 10">JCM 15572</strain>
    </source>
</reference>
<dbReference type="Pfam" id="PF00528">
    <property type="entry name" value="BPD_transp_1"/>
    <property type="match status" value="1"/>
</dbReference>
<feature type="transmembrane region" description="Helical" evidence="7">
    <location>
        <begin position="281"/>
        <end position="302"/>
    </location>
</feature>
<feature type="transmembrane region" description="Helical" evidence="7">
    <location>
        <begin position="29"/>
        <end position="56"/>
    </location>
</feature>
<dbReference type="PANTHER" id="PTHR30193">
    <property type="entry name" value="ABC TRANSPORTER PERMEASE PROTEIN"/>
    <property type="match status" value="1"/>
</dbReference>
<dbReference type="PANTHER" id="PTHR30193:SF37">
    <property type="entry name" value="INNER MEMBRANE ABC TRANSPORTER PERMEASE PROTEIN YCJO"/>
    <property type="match status" value="1"/>
</dbReference>
<comment type="subcellular location">
    <subcellularLocation>
        <location evidence="1 7">Cell membrane</location>
        <topology evidence="1 7">Multi-pass membrane protein</topology>
    </subcellularLocation>
</comment>
<keyword evidence="6 7" id="KW-0472">Membrane</keyword>
<dbReference type="SUPFAM" id="SSF161098">
    <property type="entry name" value="MetI-like"/>
    <property type="match status" value="1"/>
</dbReference>
<evidence type="ECO:0000256" key="2">
    <source>
        <dbReference type="ARBA" id="ARBA00022448"/>
    </source>
</evidence>
<feature type="transmembrane region" description="Helical" evidence="7">
    <location>
        <begin position="221"/>
        <end position="246"/>
    </location>
</feature>
<evidence type="ECO:0000256" key="1">
    <source>
        <dbReference type="ARBA" id="ARBA00004651"/>
    </source>
</evidence>
<feature type="transmembrane region" description="Helical" evidence="7">
    <location>
        <begin position="92"/>
        <end position="114"/>
    </location>
</feature>
<protein>
    <submittedName>
        <fullName evidence="9">Sugar ABC transporter permease</fullName>
    </submittedName>
</protein>
<accession>A0ABN2D6X8</accession>
<comment type="similarity">
    <text evidence="7">Belongs to the binding-protein-dependent transport system permease family.</text>
</comment>
<feature type="transmembrane region" description="Helical" evidence="7">
    <location>
        <begin position="126"/>
        <end position="147"/>
    </location>
</feature>
<evidence type="ECO:0000256" key="6">
    <source>
        <dbReference type="ARBA" id="ARBA00023136"/>
    </source>
</evidence>
<keyword evidence="2 7" id="KW-0813">Transport</keyword>
<evidence type="ECO:0000313" key="9">
    <source>
        <dbReference type="EMBL" id="GAA1571658.1"/>
    </source>
</evidence>
<dbReference type="EMBL" id="BAAAPH010000008">
    <property type="protein sequence ID" value="GAA1571658.1"/>
    <property type="molecule type" value="Genomic_DNA"/>
</dbReference>
<evidence type="ECO:0000256" key="3">
    <source>
        <dbReference type="ARBA" id="ARBA00022475"/>
    </source>
</evidence>
<dbReference type="PROSITE" id="PS50928">
    <property type="entry name" value="ABC_TM1"/>
    <property type="match status" value="1"/>
</dbReference>
<keyword evidence="4 7" id="KW-0812">Transmembrane</keyword>
<dbReference type="InterPro" id="IPR035906">
    <property type="entry name" value="MetI-like_sf"/>
</dbReference>
<keyword evidence="10" id="KW-1185">Reference proteome</keyword>
<gene>
    <name evidence="9" type="ORF">GCM10009804_30030</name>
</gene>
<feature type="transmembrane region" description="Helical" evidence="7">
    <location>
        <begin position="174"/>
        <end position="200"/>
    </location>
</feature>
<dbReference type="InterPro" id="IPR000515">
    <property type="entry name" value="MetI-like"/>
</dbReference>
<sequence length="313" mass="34630">MSTATRDTTAPPRSRAEAPRRRQPLRLRLAPYVFISPFYLLFLIFLLVPILVGLYLSFTEWAGLGTPEMVGLANYRRLFGDDQFYLSLRNTLFFVLVAMVVVVPLALMVAQALNTRGLRGRDLFRVVYFTPIVLSPIVIVLVFQLFFDKNFGLLNAVLQAVLGSGGIDWLGDPWWARVSVAILIVWRWTGYLVIFFLAGLQGVPRELHEAAEIDGAGPVKRFLYVTLPALKPVTAFIVVTSLVGTAQIFDEPYLLTGGGPNFATLTVGIFIYRAAFQRQELGYAAAAGVVLFVVVFVIGQVANRLLGVGRNAE</sequence>
<keyword evidence="5 7" id="KW-1133">Transmembrane helix</keyword>
<organism evidence="9 10">
    <name type="scientific">Kribbella hippodromi</name>
    <dbReference type="NCBI Taxonomy" id="434347"/>
    <lineage>
        <taxon>Bacteria</taxon>
        <taxon>Bacillati</taxon>
        <taxon>Actinomycetota</taxon>
        <taxon>Actinomycetes</taxon>
        <taxon>Propionibacteriales</taxon>
        <taxon>Kribbellaceae</taxon>
        <taxon>Kribbella</taxon>
    </lineage>
</organism>
<name>A0ABN2D6X8_9ACTN</name>
<dbReference type="CDD" id="cd06261">
    <property type="entry name" value="TM_PBP2"/>
    <property type="match status" value="1"/>
</dbReference>
<feature type="domain" description="ABC transmembrane type-1" evidence="8">
    <location>
        <begin position="88"/>
        <end position="302"/>
    </location>
</feature>